<comment type="function">
    <text evidence="2">E1 component of the 2-oxoglutarate dehydrogenase (OGDH) complex which catalyzes the decarboxylation of 2-oxoglutarate, the first step in the conversion of 2-oxoglutarate to succinyl-CoA and CO(2).</text>
</comment>
<dbReference type="PIRSF" id="PIRSF000157">
    <property type="entry name" value="Oxoglu_dh_E1"/>
    <property type="match status" value="1"/>
</dbReference>
<evidence type="ECO:0000256" key="5">
    <source>
        <dbReference type="ARBA" id="ARBA00023052"/>
    </source>
</evidence>
<feature type="domain" description="Transketolase-like pyrimidine-binding" evidence="7">
    <location>
        <begin position="555"/>
        <end position="748"/>
    </location>
</feature>
<dbReference type="AlphaFoldDB" id="A0A5C5VAN9"/>
<keyword evidence="9" id="KW-1185">Reference proteome</keyword>
<dbReference type="Pfam" id="PF02779">
    <property type="entry name" value="Transket_pyr"/>
    <property type="match status" value="1"/>
</dbReference>
<dbReference type="Gene3D" id="3.40.50.12470">
    <property type="match status" value="1"/>
</dbReference>
<dbReference type="GO" id="GO:0006099">
    <property type="term" value="P:tricarboxylic acid cycle"/>
    <property type="evidence" value="ECO:0007669"/>
    <property type="project" value="TreeGrafter"/>
</dbReference>
<dbReference type="InterPro" id="IPR031717">
    <property type="entry name" value="ODO-1/KGD_C"/>
</dbReference>
<keyword evidence="6" id="KW-0175">Coiled coil</keyword>
<reference evidence="8 9" key="1">
    <citation type="submission" date="2019-02" db="EMBL/GenBank/DDBJ databases">
        <title>Deep-cultivation of Planctomycetes and their phenomic and genomic characterization uncovers novel biology.</title>
        <authorList>
            <person name="Wiegand S."/>
            <person name="Jogler M."/>
            <person name="Boedeker C."/>
            <person name="Pinto D."/>
            <person name="Vollmers J."/>
            <person name="Rivas-Marin E."/>
            <person name="Kohn T."/>
            <person name="Peeters S.H."/>
            <person name="Heuer A."/>
            <person name="Rast P."/>
            <person name="Oberbeckmann S."/>
            <person name="Bunk B."/>
            <person name="Jeske O."/>
            <person name="Meyerdierks A."/>
            <person name="Storesund J.E."/>
            <person name="Kallscheuer N."/>
            <person name="Luecker S."/>
            <person name="Lage O.M."/>
            <person name="Pohl T."/>
            <person name="Merkel B.J."/>
            <person name="Hornburger P."/>
            <person name="Mueller R.-W."/>
            <person name="Bruemmer F."/>
            <person name="Labrenz M."/>
            <person name="Spormann A.M."/>
            <person name="Op Den Camp H."/>
            <person name="Overmann J."/>
            <person name="Amann R."/>
            <person name="Jetten M.S.M."/>
            <person name="Mascher T."/>
            <person name="Medema M.H."/>
            <person name="Devos D.P."/>
            <person name="Kaster A.-K."/>
            <person name="Ovreas L."/>
            <person name="Rohde M."/>
            <person name="Galperin M.Y."/>
            <person name="Jogler C."/>
        </authorList>
    </citation>
    <scope>NUCLEOTIDE SEQUENCE [LARGE SCALE GENOMIC DNA]</scope>
    <source>
        <strain evidence="8 9">KOR34</strain>
    </source>
</reference>
<name>A0A5C5VAN9_9BACT</name>
<dbReference type="PANTHER" id="PTHR23152">
    <property type="entry name" value="2-OXOGLUTARATE DEHYDROGENASE"/>
    <property type="match status" value="1"/>
</dbReference>
<dbReference type="GO" id="GO:0030976">
    <property type="term" value="F:thiamine pyrophosphate binding"/>
    <property type="evidence" value="ECO:0007669"/>
    <property type="project" value="InterPro"/>
</dbReference>
<dbReference type="EMBL" id="SIHJ01000001">
    <property type="protein sequence ID" value="TWT35628.1"/>
    <property type="molecule type" value="Genomic_DNA"/>
</dbReference>
<dbReference type="Gene3D" id="3.40.50.970">
    <property type="match status" value="1"/>
</dbReference>
<dbReference type="GO" id="GO:0045252">
    <property type="term" value="C:oxoglutarate dehydrogenase complex"/>
    <property type="evidence" value="ECO:0007669"/>
    <property type="project" value="TreeGrafter"/>
</dbReference>
<accession>A0A5C5VAN9</accession>
<dbReference type="Pfam" id="PF00676">
    <property type="entry name" value="E1_dh"/>
    <property type="match status" value="1"/>
</dbReference>
<dbReference type="Gene3D" id="3.40.50.11610">
    <property type="entry name" value="Multifunctional 2-oxoglutarate metabolism enzyme, C-terminal domain"/>
    <property type="match status" value="1"/>
</dbReference>
<evidence type="ECO:0000259" key="7">
    <source>
        <dbReference type="SMART" id="SM00861"/>
    </source>
</evidence>
<evidence type="ECO:0000256" key="2">
    <source>
        <dbReference type="ARBA" id="ARBA00003906"/>
    </source>
</evidence>
<dbReference type="EC" id="1.2.4.2" evidence="3"/>
<dbReference type="PANTHER" id="PTHR23152:SF4">
    <property type="entry name" value="2-OXOADIPATE DEHYDROGENASE COMPLEX COMPONENT E1"/>
    <property type="match status" value="1"/>
</dbReference>
<dbReference type="InterPro" id="IPR001017">
    <property type="entry name" value="DH_E1"/>
</dbReference>
<dbReference type="NCBIfam" id="TIGR00239">
    <property type="entry name" value="2oxo_dh_E1"/>
    <property type="match status" value="1"/>
</dbReference>
<evidence type="ECO:0000256" key="3">
    <source>
        <dbReference type="ARBA" id="ARBA00012280"/>
    </source>
</evidence>
<comment type="cofactor">
    <cofactor evidence="1">
        <name>thiamine diphosphate</name>
        <dbReference type="ChEBI" id="CHEBI:58937"/>
    </cofactor>
</comment>
<dbReference type="GO" id="GO:0005829">
    <property type="term" value="C:cytosol"/>
    <property type="evidence" value="ECO:0007669"/>
    <property type="project" value="TreeGrafter"/>
</dbReference>
<sequence>MPEPGAESNTLVQRNRTAVSNHPPFPPTSIFNPPVLAARDHGSARLQHGVDRLVADYRDRGHLAAKLDPLGLSERGGDLFQLGEYGLSTDDDSESVLLSTAGRQAPTSVQLGELRQRLTDTYCQWVGYEYSHLRDADARAWLQNRIENQQGADAPAELQRRVLTQLSRAVTFERFVRKKYLGSKTFSLEGAETLITLLDLALDNAAGHGVAEVVIGMAHRGRLNVLANIVGKPPEEIFREFEDQHPDWWRGRGDVKYHLGASGEWTGSNGADVHISLCFNPSHLEFINPIALGRIRAKQDRVGDADRTRGVTVLIHGDAGFAGEGIVQETLNLTGLDDYRTGGTLHVVVNNQLGFTTGPSEGRSTEYATDIARAYDIPVFHVNGDQPLAVASVVRLAMEFRARFQRDVVVDLYCYRRWGHNEADEPTFTQPVMYDAVESRDSIYDAYRDRLVETGVVTRAEADQHAEQTRAELEEHYQAAQQKTAQPHEPPLGGVWQDYRGGAADDDECETAVDAGQLKELIEKITTFPDGFHLHPKLQRSVQQRKLIAEQEAPVDWATAESLAIASLATEGAPVRLSGQDSGRGTFSHRHALLHDAEDGRRINIFSNLADQQGEVQIINSPLCEGASLGFEYGYSLDYPGALVVWEAQFGDFANAGQVIIDQFISSAEDKWRRLSGLVLLLPHGFEGQGPEHSSARLERFLTLAAEDNIQVACPTTPAQYFHLLRRQVERPWRKPLVVLTHKSLLRHPRMASSLDELSGGGFRPILADDRPAASETSRILMSSGKMAYDLLEAREERGRSDVAIVRVEQFYPLSDAQLADTLRPYEDGARVVWVQEEPENMGAWPYWRQRCCDRIADRFPFSCVSRESSASPATGSSAAHKDEQQELIEQAFNT</sequence>
<feature type="coiled-coil region" evidence="6">
    <location>
        <begin position="459"/>
        <end position="486"/>
    </location>
</feature>
<keyword evidence="4 8" id="KW-0560">Oxidoreductase</keyword>
<evidence type="ECO:0000256" key="1">
    <source>
        <dbReference type="ARBA" id="ARBA00001964"/>
    </source>
</evidence>
<evidence type="ECO:0000313" key="9">
    <source>
        <dbReference type="Proteomes" id="UP000316714"/>
    </source>
</evidence>
<evidence type="ECO:0000313" key="8">
    <source>
        <dbReference type="EMBL" id="TWT35628.1"/>
    </source>
</evidence>
<dbReference type="Gene3D" id="1.10.287.1150">
    <property type="entry name" value="TPP helical domain"/>
    <property type="match status" value="1"/>
</dbReference>
<evidence type="ECO:0000256" key="4">
    <source>
        <dbReference type="ARBA" id="ARBA00023002"/>
    </source>
</evidence>
<gene>
    <name evidence="8" type="primary">sucA</name>
    <name evidence="8" type="ORF">KOR34_05220</name>
</gene>
<proteinExistence type="predicted"/>
<protein>
    <recommendedName>
        <fullName evidence="3">oxoglutarate dehydrogenase (succinyl-transferring)</fullName>
        <ecNumber evidence="3">1.2.4.2</ecNumber>
    </recommendedName>
</protein>
<dbReference type="Proteomes" id="UP000316714">
    <property type="component" value="Unassembled WGS sequence"/>
</dbReference>
<dbReference type="NCBIfam" id="NF008907">
    <property type="entry name" value="PRK12270.1"/>
    <property type="match status" value="1"/>
</dbReference>
<dbReference type="SMART" id="SM00861">
    <property type="entry name" value="Transket_pyr"/>
    <property type="match status" value="1"/>
</dbReference>
<dbReference type="InterPro" id="IPR042179">
    <property type="entry name" value="KGD_C_sf"/>
</dbReference>
<dbReference type="InterPro" id="IPR029061">
    <property type="entry name" value="THDP-binding"/>
</dbReference>
<dbReference type="RefSeq" id="WP_146561939.1">
    <property type="nucleotide sequence ID" value="NZ_SIHJ01000001.1"/>
</dbReference>
<dbReference type="CDD" id="cd02016">
    <property type="entry name" value="TPP_E1_OGDC_like"/>
    <property type="match status" value="1"/>
</dbReference>
<dbReference type="GO" id="GO:0004591">
    <property type="term" value="F:oxoglutarate dehydrogenase (succinyl-transferring) activity"/>
    <property type="evidence" value="ECO:0007669"/>
    <property type="project" value="UniProtKB-EC"/>
</dbReference>
<dbReference type="NCBIfam" id="NF006914">
    <property type="entry name" value="PRK09404.1"/>
    <property type="match status" value="1"/>
</dbReference>
<dbReference type="InterPro" id="IPR011603">
    <property type="entry name" value="2oxoglutarate_DH_E1"/>
</dbReference>
<comment type="caution">
    <text evidence="8">The sequence shown here is derived from an EMBL/GenBank/DDBJ whole genome shotgun (WGS) entry which is preliminary data.</text>
</comment>
<dbReference type="OrthoDB" id="9759785at2"/>
<organism evidence="8 9">
    <name type="scientific">Posidoniimonas corsicana</name>
    <dbReference type="NCBI Taxonomy" id="1938618"/>
    <lineage>
        <taxon>Bacteria</taxon>
        <taxon>Pseudomonadati</taxon>
        <taxon>Planctomycetota</taxon>
        <taxon>Planctomycetia</taxon>
        <taxon>Pirellulales</taxon>
        <taxon>Lacipirellulaceae</taxon>
        <taxon>Posidoniimonas</taxon>
    </lineage>
</organism>
<dbReference type="Pfam" id="PF16870">
    <property type="entry name" value="OxoGdeHyase_C"/>
    <property type="match status" value="1"/>
</dbReference>
<dbReference type="SUPFAM" id="SSF52518">
    <property type="entry name" value="Thiamin diphosphate-binding fold (THDP-binding)"/>
    <property type="match status" value="2"/>
</dbReference>
<evidence type="ECO:0000256" key="6">
    <source>
        <dbReference type="SAM" id="Coils"/>
    </source>
</evidence>
<dbReference type="InterPro" id="IPR005475">
    <property type="entry name" value="Transketolase-like_Pyr-bd"/>
</dbReference>
<keyword evidence="5" id="KW-0786">Thiamine pyrophosphate</keyword>